<dbReference type="RefSeq" id="WP_061524121.1">
    <property type="nucleotide sequence ID" value="NZ_JRHX01000031.1"/>
</dbReference>
<gene>
    <name evidence="3" type="ORF">AVENLUH13518_00839</name>
</gene>
<dbReference type="PATRIC" id="fig|52133.19.peg.861"/>
<keyword evidence="2" id="KW-0812">Transmembrane</keyword>
<evidence type="ECO:0000313" key="4">
    <source>
        <dbReference type="Proteomes" id="UP000075544"/>
    </source>
</evidence>
<feature type="transmembrane region" description="Helical" evidence="2">
    <location>
        <begin position="23"/>
        <end position="45"/>
    </location>
</feature>
<evidence type="ECO:0000313" key="3">
    <source>
        <dbReference type="EMBL" id="KXZ71958.1"/>
    </source>
</evidence>
<protein>
    <submittedName>
        <fullName evidence="3">Uncharacterized protein</fullName>
    </submittedName>
</protein>
<evidence type="ECO:0000256" key="1">
    <source>
        <dbReference type="SAM" id="MobiDB-lite"/>
    </source>
</evidence>
<comment type="caution">
    <text evidence="3">The sequence shown here is derived from an EMBL/GenBank/DDBJ whole genome shotgun (WGS) entry which is preliminary data.</text>
</comment>
<accession>A0A150HYA4</accession>
<sequence length="199" mass="21841">MIQEKPTSLRLLQTNKKKSLSPIVYVLIGFISGIACTLLIGFVFFMTQQKSKTEVDNVQTEQEHSALPVETQKESSKEIAVTSTHDDAMGAEEDNNLVQPGSNDLNKFFQHAPTVPTTQTEQRSSPFANEPNSKVTHQPLVVKPSVSASRTTSPQNNNASKPVQTNEPKSQAAEPEVEAPQATVQIKVTQKPFTVNELQ</sequence>
<reference evidence="3 4" key="1">
    <citation type="journal article" date="2016" name="Sci. Rep.">
        <title>Genomic and phenotypic characterization of the species Acinetobacter venetianus.</title>
        <authorList>
            <person name="Fondi M."/>
            <person name="Maida I."/>
            <person name="Perrin E."/>
            <person name="Orlandini V."/>
            <person name="La Torre L."/>
            <person name="Bosi E."/>
            <person name="Negroni A."/>
            <person name="Zanaroli G."/>
            <person name="Fava F."/>
            <person name="Decorosi F."/>
            <person name="Giovannetti L."/>
            <person name="Viti C."/>
            <person name="Vaneechoutte M."/>
            <person name="Dijkshoorn L."/>
            <person name="Fani R."/>
        </authorList>
    </citation>
    <scope>NUCLEOTIDE SEQUENCE [LARGE SCALE GENOMIC DNA]</scope>
    <source>
        <strain evidence="3 4">LUH13518</strain>
    </source>
</reference>
<feature type="region of interest" description="Disordered" evidence="1">
    <location>
        <begin position="115"/>
        <end position="184"/>
    </location>
</feature>
<feature type="compositionally biased region" description="Polar residues" evidence="1">
    <location>
        <begin position="146"/>
        <end position="169"/>
    </location>
</feature>
<feature type="region of interest" description="Disordered" evidence="1">
    <location>
        <begin position="57"/>
        <end position="85"/>
    </location>
</feature>
<organism evidence="3 4">
    <name type="scientific">Acinetobacter venetianus</name>
    <dbReference type="NCBI Taxonomy" id="52133"/>
    <lineage>
        <taxon>Bacteria</taxon>
        <taxon>Pseudomonadati</taxon>
        <taxon>Pseudomonadota</taxon>
        <taxon>Gammaproteobacteria</taxon>
        <taxon>Moraxellales</taxon>
        <taxon>Moraxellaceae</taxon>
        <taxon>Acinetobacter</taxon>
    </lineage>
</organism>
<feature type="compositionally biased region" description="Low complexity" evidence="1">
    <location>
        <begin position="171"/>
        <end position="182"/>
    </location>
</feature>
<dbReference type="Proteomes" id="UP000075544">
    <property type="component" value="Unassembled WGS sequence"/>
</dbReference>
<dbReference type="AlphaFoldDB" id="A0A150HYA4"/>
<feature type="compositionally biased region" description="Polar residues" evidence="1">
    <location>
        <begin position="115"/>
        <end position="136"/>
    </location>
</feature>
<keyword evidence="2" id="KW-1133">Transmembrane helix</keyword>
<keyword evidence="2" id="KW-0472">Membrane</keyword>
<proteinExistence type="predicted"/>
<evidence type="ECO:0000256" key="2">
    <source>
        <dbReference type="SAM" id="Phobius"/>
    </source>
</evidence>
<name>A0A150HYA4_9GAMM</name>
<dbReference type="EMBL" id="JRHX01000031">
    <property type="protein sequence ID" value="KXZ71958.1"/>
    <property type="molecule type" value="Genomic_DNA"/>
</dbReference>